<organism evidence="3 4">
    <name type="scientific">Dyadobacter endophyticus</name>
    <dbReference type="NCBI Taxonomy" id="1749036"/>
    <lineage>
        <taxon>Bacteria</taxon>
        <taxon>Pseudomonadati</taxon>
        <taxon>Bacteroidota</taxon>
        <taxon>Cytophagia</taxon>
        <taxon>Cytophagales</taxon>
        <taxon>Spirosomataceae</taxon>
        <taxon>Dyadobacter</taxon>
    </lineage>
</organism>
<reference evidence="4" key="1">
    <citation type="journal article" date="2019" name="Int. J. Syst. Evol. Microbiol.">
        <title>The Global Catalogue of Microorganisms (GCM) 10K type strain sequencing project: providing services to taxonomists for standard genome sequencing and annotation.</title>
        <authorList>
            <consortium name="The Broad Institute Genomics Platform"/>
            <consortium name="The Broad Institute Genome Sequencing Center for Infectious Disease"/>
            <person name="Wu L."/>
            <person name="Ma J."/>
        </authorList>
    </citation>
    <scope>NUCLEOTIDE SEQUENCE [LARGE SCALE GENOMIC DNA]</scope>
    <source>
        <strain evidence="4">CGMCC 1.15288</strain>
    </source>
</reference>
<evidence type="ECO:0000313" key="3">
    <source>
        <dbReference type="EMBL" id="GGH51193.1"/>
    </source>
</evidence>
<keyword evidence="2" id="KW-0808">Transferase</keyword>
<gene>
    <name evidence="3" type="ORF">GCM10007423_54410</name>
</gene>
<dbReference type="Proteomes" id="UP000600214">
    <property type="component" value="Unassembled WGS sequence"/>
</dbReference>
<sequence length="414" mass="47186">MEWTFVAKHKGKTSFKNIAIAYLSNIIYKHRKKTMSLLIESVNPSVVIIDIFNITDYPILFSSHPELKILFYNPMLSTYKVNGIPAVNEGNWEQEAPMDNPFIYKPLDWFQGFRPFVQELLHWVLPYQFRRLVHDSGIGNKEVNYTTFGAIFENVPELILAPAELEFSQKNRRQNQYYLGLCIDTNRNDANAADDFQNKWTNILCKKETGKRIVYCSFGTYYNASNQVLGAFLLKLLEAITKIANIQLICSVHGSLINKTGISPDQYGEDIHIFNYVPQLAVLREACLHISHGGLGSVKESICYGVPMLIYPLDLLHDQSGNSSKVEYHGIGLAGNMELDQVPDIQNKISKLLTNESFLDSILLLRKTIESNESYSENYLTKLFTNKFGIQHEADLPQAQLFLGQPDDGQNRKK</sequence>
<name>A0ABQ1Z5P8_9BACT</name>
<dbReference type="Gene3D" id="3.40.50.2000">
    <property type="entry name" value="Glycogen Phosphorylase B"/>
    <property type="match status" value="2"/>
</dbReference>
<keyword evidence="1" id="KW-0328">Glycosyltransferase</keyword>
<proteinExistence type="predicted"/>
<evidence type="ECO:0000256" key="1">
    <source>
        <dbReference type="ARBA" id="ARBA00022676"/>
    </source>
</evidence>
<evidence type="ECO:0000256" key="2">
    <source>
        <dbReference type="ARBA" id="ARBA00022679"/>
    </source>
</evidence>
<dbReference type="InterPro" id="IPR002213">
    <property type="entry name" value="UDP_glucos_trans"/>
</dbReference>
<keyword evidence="4" id="KW-1185">Reference proteome</keyword>
<comment type="caution">
    <text evidence="3">The sequence shown here is derived from an EMBL/GenBank/DDBJ whole genome shotgun (WGS) entry which is preliminary data.</text>
</comment>
<dbReference type="SUPFAM" id="SSF53756">
    <property type="entry name" value="UDP-Glycosyltransferase/glycogen phosphorylase"/>
    <property type="match status" value="1"/>
</dbReference>
<dbReference type="PANTHER" id="PTHR48043:SF145">
    <property type="entry name" value="FI06409P-RELATED"/>
    <property type="match status" value="1"/>
</dbReference>
<dbReference type="InterPro" id="IPR050271">
    <property type="entry name" value="UDP-glycosyltransferase"/>
</dbReference>
<dbReference type="PANTHER" id="PTHR48043">
    <property type="entry name" value="EG:EG0003.4 PROTEIN-RELATED"/>
    <property type="match status" value="1"/>
</dbReference>
<dbReference type="Pfam" id="PF00201">
    <property type="entry name" value="UDPGT"/>
    <property type="match status" value="1"/>
</dbReference>
<dbReference type="EMBL" id="BMIA01000005">
    <property type="protein sequence ID" value="GGH51193.1"/>
    <property type="molecule type" value="Genomic_DNA"/>
</dbReference>
<protein>
    <submittedName>
        <fullName evidence="3">Uncharacterized protein</fullName>
    </submittedName>
</protein>
<evidence type="ECO:0000313" key="4">
    <source>
        <dbReference type="Proteomes" id="UP000600214"/>
    </source>
</evidence>
<accession>A0ABQ1Z5P8</accession>